<evidence type="ECO:0000256" key="1">
    <source>
        <dbReference type="ARBA" id="ARBA00005695"/>
    </source>
</evidence>
<dbReference type="PANTHER" id="PTHR30290:SF9">
    <property type="entry name" value="OLIGOPEPTIDE-BINDING PROTEIN APPA"/>
    <property type="match status" value="1"/>
</dbReference>
<dbReference type="GO" id="GO:1904680">
    <property type="term" value="F:peptide transmembrane transporter activity"/>
    <property type="evidence" value="ECO:0007669"/>
    <property type="project" value="TreeGrafter"/>
</dbReference>
<accession>A0AAX4HST7</accession>
<gene>
    <name evidence="5" type="ORF">SOO65_04660</name>
</gene>
<dbReference type="Gene3D" id="3.90.76.10">
    <property type="entry name" value="Dipeptide-binding Protein, Domain 1"/>
    <property type="match status" value="1"/>
</dbReference>
<sequence length="578" mass="66970">MRKTTIVLAVLVAGFAFLTVWTWKKLNFSPISETSLRLSLDNVVESLDPAKAYSDDSLLVSAQVLEPLYQYHYLKRPYEIQPLVADGLPQILNKGKLLQIKIKKGIFYHPHAAFSKPRELEAKDFVIQFKRMALDDLKSPGRGLFNGLIEGFEGYNKLVGGDWTRIESTPLAGIEVKDKYTLVINLTKTEPNMIYYLALNFLSPVPWELVQHSKNNLDHVLIGTGPYHFKGYNGQYFDLERFRGYREDFYPTSGDRYANVQNLLNSSKEKIPFIDNVRFFITTAENDTWQKFFNHEIDLLTVPKTFIPRLYDTNGELNPEIKKNGVELKHFPILANRWLAFNMKDPLVGKNEFLRRAIAYSINYEDYIQVISQNTNLRANSILVPGIAGYLPAKDFRFKHDPALAKEYLKMAGFTEKNMPTIVYSTRGNQGINILEADFIKSQLEKVGLKVEVQVLPFSDFLRKGRAGELMFFTDNWLFDYPDAENILQLLVSTNFPGVNKSAYNNPEIDDLYQRLKETMNPDQKDKIVHQMEEIIFQDLPWIPMMYESSFVLQYPEIKNFRKSSIIRNYVKYLKIEK</sequence>
<reference evidence="5 6" key="1">
    <citation type="submission" date="2023-11" db="EMBL/GenBank/DDBJ databases">
        <title>Peredibacter starrii A3.12.</title>
        <authorList>
            <person name="Mitchell R.J."/>
        </authorList>
    </citation>
    <scope>NUCLEOTIDE SEQUENCE [LARGE SCALE GENOMIC DNA]</scope>
    <source>
        <strain evidence="5 6">A3.12</strain>
    </source>
</reference>
<dbReference type="PROSITE" id="PS00430">
    <property type="entry name" value="TONB_DEPENDENT_REC_1"/>
    <property type="match status" value="1"/>
</dbReference>
<dbReference type="Gene3D" id="3.40.190.10">
    <property type="entry name" value="Periplasmic binding protein-like II"/>
    <property type="match status" value="1"/>
</dbReference>
<dbReference type="InterPro" id="IPR010916">
    <property type="entry name" value="TonB_box_CS"/>
</dbReference>
<dbReference type="KEGG" id="psti:SOO65_04660"/>
<keyword evidence="3" id="KW-0732">Signal</keyword>
<dbReference type="GO" id="GO:0043190">
    <property type="term" value="C:ATP-binding cassette (ABC) transporter complex"/>
    <property type="evidence" value="ECO:0007669"/>
    <property type="project" value="InterPro"/>
</dbReference>
<dbReference type="EMBL" id="CP139487">
    <property type="protein sequence ID" value="WPU66030.1"/>
    <property type="molecule type" value="Genomic_DNA"/>
</dbReference>
<proteinExistence type="inferred from homology"/>
<dbReference type="InterPro" id="IPR000914">
    <property type="entry name" value="SBP_5_dom"/>
</dbReference>
<keyword evidence="2" id="KW-0813">Transport</keyword>
<feature type="domain" description="Solute-binding protein family 5" evidence="4">
    <location>
        <begin position="79"/>
        <end position="494"/>
    </location>
</feature>
<evidence type="ECO:0000313" key="6">
    <source>
        <dbReference type="Proteomes" id="UP001324634"/>
    </source>
</evidence>
<evidence type="ECO:0000256" key="3">
    <source>
        <dbReference type="ARBA" id="ARBA00022729"/>
    </source>
</evidence>
<dbReference type="GO" id="GO:0030288">
    <property type="term" value="C:outer membrane-bounded periplasmic space"/>
    <property type="evidence" value="ECO:0007669"/>
    <property type="project" value="UniProtKB-ARBA"/>
</dbReference>
<name>A0AAX4HST7_9BACT</name>
<keyword evidence="6" id="KW-1185">Reference proteome</keyword>
<dbReference type="SUPFAM" id="SSF53850">
    <property type="entry name" value="Periplasmic binding protein-like II"/>
    <property type="match status" value="1"/>
</dbReference>
<dbReference type="PIRSF" id="PIRSF002741">
    <property type="entry name" value="MppA"/>
    <property type="match status" value="1"/>
</dbReference>
<dbReference type="Proteomes" id="UP001324634">
    <property type="component" value="Chromosome"/>
</dbReference>
<organism evidence="5 6">
    <name type="scientific">Peredibacter starrii</name>
    <dbReference type="NCBI Taxonomy" id="28202"/>
    <lineage>
        <taxon>Bacteria</taxon>
        <taxon>Pseudomonadati</taxon>
        <taxon>Bdellovibrionota</taxon>
        <taxon>Bacteriovoracia</taxon>
        <taxon>Bacteriovoracales</taxon>
        <taxon>Bacteriovoracaceae</taxon>
        <taxon>Peredibacter</taxon>
    </lineage>
</organism>
<dbReference type="InterPro" id="IPR030678">
    <property type="entry name" value="Peptide/Ni-bd"/>
</dbReference>
<evidence type="ECO:0000259" key="4">
    <source>
        <dbReference type="Pfam" id="PF00496"/>
    </source>
</evidence>
<comment type="similarity">
    <text evidence="1">Belongs to the bacterial solute-binding protein 5 family.</text>
</comment>
<evidence type="ECO:0000256" key="2">
    <source>
        <dbReference type="ARBA" id="ARBA00022448"/>
    </source>
</evidence>
<dbReference type="Gene3D" id="3.10.105.10">
    <property type="entry name" value="Dipeptide-binding Protein, Domain 3"/>
    <property type="match status" value="1"/>
</dbReference>
<dbReference type="Pfam" id="PF00496">
    <property type="entry name" value="SBP_bac_5"/>
    <property type="match status" value="1"/>
</dbReference>
<dbReference type="AlphaFoldDB" id="A0AAX4HST7"/>
<protein>
    <submittedName>
        <fullName evidence="5">ABC transporter substrate-binding protein</fullName>
    </submittedName>
</protein>
<dbReference type="InterPro" id="IPR039424">
    <property type="entry name" value="SBP_5"/>
</dbReference>
<dbReference type="RefSeq" id="WP_321397706.1">
    <property type="nucleotide sequence ID" value="NZ_CP139487.1"/>
</dbReference>
<dbReference type="PANTHER" id="PTHR30290">
    <property type="entry name" value="PERIPLASMIC BINDING COMPONENT OF ABC TRANSPORTER"/>
    <property type="match status" value="1"/>
</dbReference>
<evidence type="ECO:0000313" key="5">
    <source>
        <dbReference type="EMBL" id="WPU66030.1"/>
    </source>
</evidence>
<dbReference type="GO" id="GO:0015833">
    <property type="term" value="P:peptide transport"/>
    <property type="evidence" value="ECO:0007669"/>
    <property type="project" value="TreeGrafter"/>
</dbReference>